<evidence type="ECO:0000313" key="2">
    <source>
        <dbReference type="EMBL" id="GFR42999.1"/>
    </source>
</evidence>
<feature type="non-terminal residue" evidence="2">
    <location>
        <position position="367"/>
    </location>
</feature>
<dbReference type="Proteomes" id="UP001054857">
    <property type="component" value="Unassembled WGS sequence"/>
</dbReference>
<keyword evidence="3" id="KW-1185">Reference proteome</keyword>
<proteinExistence type="predicted"/>
<evidence type="ECO:0000313" key="3">
    <source>
        <dbReference type="Proteomes" id="UP001054857"/>
    </source>
</evidence>
<feature type="region of interest" description="Disordered" evidence="1">
    <location>
        <begin position="1"/>
        <end position="21"/>
    </location>
</feature>
<feature type="compositionally biased region" description="Low complexity" evidence="1">
    <location>
        <begin position="181"/>
        <end position="198"/>
    </location>
</feature>
<accession>A0AAD3DKT4</accession>
<feature type="non-terminal residue" evidence="2">
    <location>
        <position position="1"/>
    </location>
</feature>
<feature type="region of interest" description="Disordered" evidence="1">
    <location>
        <begin position="162"/>
        <end position="198"/>
    </location>
</feature>
<comment type="caution">
    <text evidence="2">The sequence shown here is derived from an EMBL/GenBank/DDBJ whole genome shotgun (WGS) entry which is preliminary data.</text>
</comment>
<feature type="region of interest" description="Disordered" evidence="1">
    <location>
        <begin position="346"/>
        <end position="367"/>
    </location>
</feature>
<reference evidence="2 3" key="1">
    <citation type="journal article" date="2021" name="Sci. Rep.">
        <title>Genome sequencing of the multicellular alga Astrephomene provides insights into convergent evolution of germ-soma differentiation.</title>
        <authorList>
            <person name="Yamashita S."/>
            <person name="Yamamoto K."/>
            <person name="Matsuzaki R."/>
            <person name="Suzuki S."/>
            <person name="Yamaguchi H."/>
            <person name="Hirooka S."/>
            <person name="Minakuchi Y."/>
            <person name="Miyagishima S."/>
            <person name="Kawachi M."/>
            <person name="Toyoda A."/>
            <person name="Nozaki H."/>
        </authorList>
    </citation>
    <scope>NUCLEOTIDE SEQUENCE [LARGE SCALE GENOMIC DNA]</scope>
    <source>
        <strain evidence="2 3">NIES-4017</strain>
    </source>
</reference>
<feature type="compositionally biased region" description="Polar residues" evidence="1">
    <location>
        <begin position="1"/>
        <end position="10"/>
    </location>
</feature>
<evidence type="ECO:0000256" key="1">
    <source>
        <dbReference type="SAM" id="MobiDB-lite"/>
    </source>
</evidence>
<name>A0AAD3DKT4_9CHLO</name>
<organism evidence="2 3">
    <name type="scientific">Astrephomene gubernaculifera</name>
    <dbReference type="NCBI Taxonomy" id="47775"/>
    <lineage>
        <taxon>Eukaryota</taxon>
        <taxon>Viridiplantae</taxon>
        <taxon>Chlorophyta</taxon>
        <taxon>core chlorophytes</taxon>
        <taxon>Chlorophyceae</taxon>
        <taxon>CS clade</taxon>
        <taxon>Chlamydomonadales</taxon>
        <taxon>Astrephomenaceae</taxon>
        <taxon>Astrephomene</taxon>
    </lineage>
</organism>
<gene>
    <name evidence="2" type="ORF">Agub_g3998</name>
</gene>
<dbReference type="AlphaFoldDB" id="A0AAD3DKT4"/>
<sequence>GQSSNPSLSGSRKMRGQSEGGALGVAEPAQLVVRLEDLLLLSRYEEAARASSELLSQWSEGPKAPDALLQRALVAALQAHFFSGRQGEVELLLEALGVRRLPVPTFLAWMLLLLESQQASAARRRVESYMAELVAQLRQQQQPQEHLSAGCAAAAAASDLQATSPGAAEAGGDNQERSMQSEASATSRAAAEAAAASPAPAVSLQDRAALARLYSQDVLTQGLRLPEEALRWLQPQSHRACGEASHTRPTATALAAKTGTGAAAPQGTGTVGVVDAVELLGGEAAVAGLRSELEELLTAAGFKVPALGPPEATAGQQIEQQQWEQQQQSCGCDSLSKVEGRAMAQTQSACSGNRALHGSGSSSQARA</sequence>
<protein>
    <submittedName>
        <fullName evidence="2">Uncharacterized protein</fullName>
    </submittedName>
</protein>
<dbReference type="EMBL" id="BMAR01000004">
    <property type="protein sequence ID" value="GFR42999.1"/>
    <property type="molecule type" value="Genomic_DNA"/>
</dbReference>